<evidence type="ECO:0000259" key="12">
    <source>
        <dbReference type="PROSITE" id="PS50885"/>
    </source>
</evidence>
<evidence type="ECO:0000256" key="5">
    <source>
        <dbReference type="ARBA" id="ARBA00022679"/>
    </source>
</evidence>
<reference evidence="13 14" key="1">
    <citation type="journal article" date="2016" name="PLoS ONE">
        <title>Complete Genome Sequence and Comparative Genomics of a Novel Myxobacterium Myxococcus hansupus.</title>
        <authorList>
            <person name="Sharma G."/>
            <person name="Narwani T."/>
            <person name="Subramanian S."/>
        </authorList>
    </citation>
    <scope>NUCLEOTIDE SEQUENCE [LARGE SCALE GENOMIC DNA]</scope>
    <source>
        <strain evidence="14">mixupus</strain>
    </source>
</reference>
<evidence type="ECO:0000256" key="8">
    <source>
        <dbReference type="ARBA" id="ARBA00022989"/>
    </source>
</evidence>
<keyword evidence="9" id="KW-0902">Two-component regulatory system</keyword>
<dbReference type="SMART" id="SM00388">
    <property type="entry name" value="HisKA"/>
    <property type="match status" value="1"/>
</dbReference>
<keyword evidence="7" id="KW-0418">Kinase</keyword>
<dbReference type="EMBL" id="CP012109">
    <property type="protein sequence ID" value="AKQ69217.1"/>
    <property type="molecule type" value="Genomic_DNA"/>
</dbReference>
<name>A0A0H4XLS6_9BACT</name>
<dbReference type="PRINTS" id="PR00344">
    <property type="entry name" value="BCTRLSENSOR"/>
</dbReference>
<evidence type="ECO:0000256" key="3">
    <source>
        <dbReference type="ARBA" id="ARBA00012438"/>
    </source>
</evidence>
<dbReference type="InterPro" id="IPR050428">
    <property type="entry name" value="TCS_sensor_his_kinase"/>
</dbReference>
<dbReference type="eggNOG" id="COG2205">
    <property type="taxonomic scope" value="Bacteria"/>
</dbReference>
<evidence type="ECO:0000313" key="13">
    <source>
        <dbReference type="EMBL" id="AKQ69217.1"/>
    </source>
</evidence>
<dbReference type="Pfam" id="PF00512">
    <property type="entry name" value="HisKA"/>
    <property type="match status" value="1"/>
</dbReference>
<comment type="catalytic activity">
    <reaction evidence="1">
        <text>ATP + protein L-histidine = ADP + protein N-phospho-L-histidine.</text>
        <dbReference type="EC" id="2.7.13.3"/>
    </reaction>
</comment>
<organism evidence="13 14">
    <name type="scientific">Pseudomyxococcus hansupus</name>
    <dbReference type="NCBI Taxonomy" id="1297742"/>
    <lineage>
        <taxon>Bacteria</taxon>
        <taxon>Pseudomonadati</taxon>
        <taxon>Myxococcota</taxon>
        <taxon>Myxococcia</taxon>
        <taxon>Myxococcales</taxon>
        <taxon>Cystobacterineae</taxon>
        <taxon>Myxococcaceae</taxon>
        <taxon>Pseudomyxococcus</taxon>
    </lineage>
</organism>
<feature type="domain" description="Histidine kinase" evidence="11">
    <location>
        <begin position="215"/>
        <end position="423"/>
    </location>
</feature>
<dbReference type="SUPFAM" id="SSF55874">
    <property type="entry name" value="ATPase domain of HSP90 chaperone/DNA topoisomerase II/histidine kinase"/>
    <property type="match status" value="1"/>
</dbReference>
<dbReference type="Gene3D" id="3.30.565.10">
    <property type="entry name" value="Histidine kinase-like ATPase, C-terminal domain"/>
    <property type="match status" value="1"/>
</dbReference>
<dbReference type="Gene3D" id="6.10.340.10">
    <property type="match status" value="1"/>
</dbReference>
<dbReference type="EC" id="2.7.13.3" evidence="3"/>
<dbReference type="CDD" id="cd00082">
    <property type="entry name" value="HisKA"/>
    <property type="match status" value="1"/>
</dbReference>
<dbReference type="InterPro" id="IPR003661">
    <property type="entry name" value="HisK_dim/P_dom"/>
</dbReference>
<evidence type="ECO:0000256" key="6">
    <source>
        <dbReference type="ARBA" id="ARBA00022692"/>
    </source>
</evidence>
<protein>
    <recommendedName>
        <fullName evidence="3">histidine kinase</fullName>
        <ecNumber evidence="3">2.7.13.3</ecNumber>
    </recommendedName>
</protein>
<evidence type="ECO:0000259" key="11">
    <source>
        <dbReference type="PROSITE" id="PS50109"/>
    </source>
</evidence>
<evidence type="ECO:0000256" key="9">
    <source>
        <dbReference type="ARBA" id="ARBA00023012"/>
    </source>
</evidence>
<keyword evidence="5" id="KW-0808">Transferase</keyword>
<dbReference type="PANTHER" id="PTHR45436:SF5">
    <property type="entry name" value="SENSOR HISTIDINE KINASE TRCS"/>
    <property type="match status" value="1"/>
</dbReference>
<evidence type="ECO:0000256" key="2">
    <source>
        <dbReference type="ARBA" id="ARBA00004370"/>
    </source>
</evidence>
<dbReference type="InterPro" id="IPR036097">
    <property type="entry name" value="HisK_dim/P_sf"/>
</dbReference>
<evidence type="ECO:0000313" key="14">
    <source>
        <dbReference type="Proteomes" id="UP000009026"/>
    </source>
</evidence>
<keyword evidence="4" id="KW-0597">Phosphoprotein</keyword>
<dbReference type="InterPro" id="IPR004358">
    <property type="entry name" value="Sig_transdc_His_kin-like_C"/>
</dbReference>
<dbReference type="Gene3D" id="1.10.287.130">
    <property type="match status" value="1"/>
</dbReference>
<dbReference type="KEGG" id="mym:A176_006129"/>
<comment type="subcellular location">
    <subcellularLocation>
        <location evidence="2">Membrane</location>
    </subcellularLocation>
</comment>
<keyword evidence="10" id="KW-0472">Membrane</keyword>
<dbReference type="STRING" id="1297742.A176_006129"/>
<dbReference type="CDD" id="cd00075">
    <property type="entry name" value="HATPase"/>
    <property type="match status" value="1"/>
</dbReference>
<keyword evidence="6" id="KW-0812">Transmembrane</keyword>
<dbReference type="InterPro" id="IPR003660">
    <property type="entry name" value="HAMP_dom"/>
</dbReference>
<dbReference type="PROSITE" id="PS50885">
    <property type="entry name" value="HAMP"/>
    <property type="match status" value="1"/>
</dbReference>
<dbReference type="InterPro" id="IPR005467">
    <property type="entry name" value="His_kinase_dom"/>
</dbReference>
<accession>A0A0H4XLS6</accession>
<feature type="domain" description="HAMP" evidence="12">
    <location>
        <begin position="153"/>
        <end position="207"/>
    </location>
</feature>
<dbReference type="SUPFAM" id="SSF47384">
    <property type="entry name" value="Homodimeric domain of signal transducing histidine kinase"/>
    <property type="match status" value="1"/>
</dbReference>
<dbReference type="InterPro" id="IPR003594">
    <property type="entry name" value="HATPase_dom"/>
</dbReference>
<evidence type="ECO:0000256" key="1">
    <source>
        <dbReference type="ARBA" id="ARBA00000085"/>
    </source>
</evidence>
<keyword evidence="14" id="KW-1185">Reference proteome</keyword>
<sequence>MLGLALVSSALTAGATGLLAYQMLLTAEDRRLTDFAVDLVEEVAGLEDARAREEAIAEQEELRAFGVRISLFDGDTLLGGEPSIPPVSGCEWGRAPGEEHVRRCGVAAHGRLAVAEEVLESIPRIRTWLPLAVLLTSVGAALMSLVLSRRVARWAARPLTELGESLARIQPGADIPEPLHAEARYEEVNTVRAALVDLLGRLRAALEQSRRFSANAAHELRTPLATLRAELELESENPQPPATAAALARMHRTVTSLGTLVDRLLVLAEGTEGTLAPVETLSLADIVEDVVRALPEDARGRVDTDLQAPGLMQGDSQLLRQLVDNGVENALKFSGSGRVTVLLRETEGTTLLDILDEGPGIAREDSERVFEPFYRTPSARAGKPGNGIGLSLVALVARAHGAHAGFLPTSKGAHLRLTFPATRPDALAKD</sequence>
<evidence type="ECO:0000256" key="4">
    <source>
        <dbReference type="ARBA" id="ARBA00022553"/>
    </source>
</evidence>
<dbReference type="SMART" id="SM00387">
    <property type="entry name" value="HATPase_c"/>
    <property type="match status" value="1"/>
</dbReference>
<keyword evidence="8" id="KW-1133">Transmembrane helix</keyword>
<dbReference type="Pfam" id="PF02518">
    <property type="entry name" value="HATPase_c"/>
    <property type="match status" value="1"/>
</dbReference>
<dbReference type="AlphaFoldDB" id="A0A0H4XLS6"/>
<evidence type="ECO:0000256" key="10">
    <source>
        <dbReference type="ARBA" id="ARBA00023136"/>
    </source>
</evidence>
<gene>
    <name evidence="13" type="ORF">A176_006129</name>
</gene>
<dbReference type="Proteomes" id="UP000009026">
    <property type="component" value="Chromosome"/>
</dbReference>
<dbReference type="PROSITE" id="PS50109">
    <property type="entry name" value="HIS_KIN"/>
    <property type="match status" value="1"/>
</dbReference>
<dbReference type="PANTHER" id="PTHR45436">
    <property type="entry name" value="SENSOR HISTIDINE KINASE YKOH"/>
    <property type="match status" value="1"/>
</dbReference>
<dbReference type="PATRIC" id="fig|1297742.4.peg.6220"/>
<evidence type="ECO:0000256" key="7">
    <source>
        <dbReference type="ARBA" id="ARBA00022777"/>
    </source>
</evidence>
<dbReference type="GO" id="GO:0016020">
    <property type="term" value="C:membrane"/>
    <property type="evidence" value="ECO:0007669"/>
    <property type="project" value="UniProtKB-SubCell"/>
</dbReference>
<proteinExistence type="predicted"/>
<dbReference type="GO" id="GO:0000155">
    <property type="term" value="F:phosphorelay sensor kinase activity"/>
    <property type="evidence" value="ECO:0007669"/>
    <property type="project" value="InterPro"/>
</dbReference>
<dbReference type="InterPro" id="IPR036890">
    <property type="entry name" value="HATPase_C_sf"/>
</dbReference>